<dbReference type="Pfam" id="PF08929">
    <property type="entry name" value="PoNi_C"/>
    <property type="match status" value="1"/>
</dbReference>
<dbReference type="Proteomes" id="UP001046350">
    <property type="component" value="Chromosome"/>
</dbReference>
<sequence length="272" mass="31213">MNRRQPFITHEYVGNILRFTDSAEAYWDEHPLEGDSPKHGAALTEYQKVKDAFMGLVIRYTAGVPVKSLEGCLERLVVCHERYQVCLGEYHEEECIAPLNIEDWLCQYEEFVQVVSLCILLHRVDLLKRFVALFDRAGFAGQDVLYEDLLKKILPGRAEVSGFYHEGYRDLIEVVYAESKEASSGWLKKYVTEWYSGFEACAWHGSHLTMTEEDGSYYGYWAFEAAAIAYLYGVDDAQIEHIVYPSDLVEYARSHKPESMAAQGHLHDEVTV</sequence>
<accession>A0ABX8MY03</accession>
<organism evidence="2 3">
    <name type="scientific">Pseudomonas fakonensis</name>
    <dbReference type="NCBI Taxonomy" id="2842355"/>
    <lineage>
        <taxon>Bacteria</taxon>
        <taxon>Pseudomonadati</taxon>
        <taxon>Pseudomonadota</taxon>
        <taxon>Gammaproteobacteria</taxon>
        <taxon>Pseudomonadales</taxon>
        <taxon>Pseudomonadaceae</taxon>
        <taxon>Pseudomonas</taxon>
    </lineage>
</organism>
<name>A0ABX8MY03_9PSED</name>
<proteinExistence type="predicted"/>
<evidence type="ECO:0000259" key="1">
    <source>
        <dbReference type="Pfam" id="PF08929"/>
    </source>
</evidence>
<keyword evidence="3" id="KW-1185">Reference proteome</keyword>
<dbReference type="EMBL" id="CP077076">
    <property type="protein sequence ID" value="QXH49164.1"/>
    <property type="molecule type" value="Genomic_DNA"/>
</dbReference>
<reference evidence="2" key="1">
    <citation type="journal article" date="2021" name="Microorganisms">
        <title>The Ever-Expanding Pseudomonas Genus: Description of 43 New Species and Partition of the Pseudomonas putida Group.</title>
        <authorList>
            <person name="Girard L."/>
            <person name="Lood C."/>
            <person name="Hofte M."/>
            <person name="Vandamme P."/>
            <person name="Rokni-Zadeh H."/>
            <person name="van Noort V."/>
            <person name="Lavigne R."/>
            <person name="De Mot R."/>
        </authorList>
    </citation>
    <scope>NUCLEOTIDE SEQUENCE</scope>
    <source>
        <strain evidence="2">COW40</strain>
    </source>
</reference>
<feature type="domain" description="PoNi C-terminal" evidence="1">
    <location>
        <begin position="142"/>
        <end position="248"/>
    </location>
</feature>
<evidence type="ECO:0000313" key="3">
    <source>
        <dbReference type="Proteomes" id="UP001046350"/>
    </source>
</evidence>
<dbReference type="RefSeq" id="WP_217838788.1">
    <property type="nucleotide sequence ID" value="NZ_CP077076.1"/>
</dbReference>
<gene>
    <name evidence="2" type="ORF">KSS94_14495</name>
</gene>
<protein>
    <submittedName>
        <fullName evidence="2">DUF1911 domain-containing protein</fullName>
    </submittedName>
</protein>
<dbReference type="InterPro" id="IPR015025">
    <property type="entry name" value="PoNi_C"/>
</dbReference>
<evidence type="ECO:0000313" key="2">
    <source>
        <dbReference type="EMBL" id="QXH49164.1"/>
    </source>
</evidence>